<dbReference type="AlphaFoldDB" id="A6DTZ8"/>
<proteinExistence type="predicted"/>
<dbReference type="Proteomes" id="UP000004947">
    <property type="component" value="Unassembled WGS sequence"/>
</dbReference>
<reference evidence="2 3" key="1">
    <citation type="journal article" date="2010" name="J. Bacteriol.">
        <title>Genome sequence of Lentisphaera araneosa HTCC2155T, the type species of the order Lentisphaerales in the phylum Lentisphaerae.</title>
        <authorList>
            <person name="Thrash J.C."/>
            <person name="Cho J.C."/>
            <person name="Vergin K.L."/>
            <person name="Morris R.M."/>
            <person name="Giovannoni S.J."/>
        </authorList>
    </citation>
    <scope>NUCLEOTIDE SEQUENCE [LARGE SCALE GENOMIC DNA]</scope>
    <source>
        <strain evidence="2 3">HTCC2155</strain>
    </source>
</reference>
<feature type="non-terminal residue" evidence="2">
    <location>
        <position position="1"/>
    </location>
</feature>
<evidence type="ECO:0000256" key="1">
    <source>
        <dbReference type="SAM" id="MobiDB-lite"/>
    </source>
</evidence>
<feature type="compositionally biased region" description="Basic residues" evidence="1">
    <location>
        <begin position="247"/>
        <end position="259"/>
    </location>
</feature>
<dbReference type="EMBL" id="ABCK01000043">
    <property type="protein sequence ID" value="EDM24914.1"/>
    <property type="molecule type" value="Genomic_DNA"/>
</dbReference>
<comment type="caution">
    <text evidence="2">The sequence shown here is derived from an EMBL/GenBank/DDBJ whole genome shotgun (WGS) entry which is preliminary data.</text>
</comment>
<accession>A6DTZ8</accession>
<name>A6DTZ8_9BACT</name>
<evidence type="ECO:0000313" key="3">
    <source>
        <dbReference type="Proteomes" id="UP000004947"/>
    </source>
</evidence>
<evidence type="ECO:0000313" key="2">
    <source>
        <dbReference type="EMBL" id="EDM24914.1"/>
    </source>
</evidence>
<organism evidence="2 3">
    <name type="scientific">Lentisphaera araneosa HTCC2155</name>
    <dbReference type="NCBI Taxonomy" id="313628"/>
    <lineage>
        <taxon>Bacteria</taxon>
        <taxon>Pseudomonadati</taxon>
        <taxon>Lentisphaerota</taxon>
        <taxon>Lentisphaeria</taxon>
        <taxon>Lentisphaerales</taxon>
        <taxon>Lentisphaeraceae</taxon>
        <taxon>Lentisphaera</taxon>
    </lineage>
</organism>
<sequence length="265" mass="30666">QWCKEMGLDMKNMKNFAFTANMSEFIKLKQTRTSEAQLQRIRQWLMFIEYNSAPDLDKLEAKYKAKKAAGKNKMNFEKSSIGDKLVFIVAFKQRKYTYAQVSPTQWLAGEYETVKKALALSSSESLVSDSFFIDQLSNNSDTLAFAVHQPKGQVEMAHPMMKTYEGFFGKVTYDEDFLIETKLSMGQEEDLKGVESFVKMMMGFAMAKPQMKMSPDDMKTKVIDGVLEMTMRISPDSLKAMREQMKKKWAHKRQHHKKKMETEAK</sequence>
<dbReference type="RefSeq" id="WP_007281284.1">
    <property type="nucleotide sequence ID" value="NZ_ABCK01000043.1"/>
</dbReference>
<gene>
    <name evidence="2" type="ORF">LNTAR_04261</name>
</gene>
<feature type="region of interest" description="Disordered" evidence="1">
    <location>
        <begin position="246"/>
        <end position="265"/>
    </location>
</feature>
<keyword evidence="3" id="KW-1185">Reference proteome</keyword>
<protein>
    <submittedName>
        <fullName evidence="2">Uncharacterized protein</fullName>
    </submittedName>
</protein>